<dbReference type="GO" id="GO:1901982">
    <property type="term" value="F:maltose binding"/>
    <property type="evidence" value="ECO:0007669"/>
    <property type="project" value="TreeGrafter"/>
</dbReference>
<keyword evidence="3" id="KW-0732">Signal</keyword>
<dbReference type="EMBL" id="CTRP01000003">
    <property type="protein sequence ID" value="CQR71041.1"/>
    <property type="molecule type" value="Genomic_DNA"/>
</dbReference>
<evidence type="ECO:0000256" key="1">
    <source>
        <dbReference type="ARBA" id="ARBA00008520"/>
    </source>
</evidence>
<proteinExistence type="inferred from homology"/>
<dbReference type="Pfam" id="PF01547">
    <property type="entry name" value="SBP_bac_1"/>
    <property type="match status" value="1"/>
</dbReference>
<dbReference type="PANTHER" id="PTHR30061">
    <property type="entry name" value="MALTOSE-BINDING PERIPLASMIC PROTEIN"/>
    <property type="match status" value="1"/>
</dbReference>
<dbReference type="PANTHER" id="PTHR30061:SF50">
    <property type="entry name" value="MALTOSE_MALTODEXTRIN-BINDING PERIPLASMIC PROTEIN"/>
    <property type="match status" value="1"/>
</dbReference>
<evidence type="ECO:0000313" key="5">
    <source>
        <dbReference type="Proteomes" id="UP000049855"/>
    </source>
</evidence>
<organism evidence="4 5">
    <name type="scientific">Sporomusa ovata</name>
    <dbReference type="NCBI Taxonomy" id="2378"/>
    <lineage>
        <taxon>Bacteria</taxon>
        <taxon>Bacillati</taxon>
        <taxon>Bacillota</taxon>
        <taxon>Negativicutes</taxon>
        <taxon>Selenomonadales</taxon>
        <taxon>Sporomusaceae</taxon>
        <taxon>Sporomusa</taxon>
    </lineage>
</organism>
<protein>
    <submittedName>
        <fullName evidence="4">Maltose/maltodextrin ABC transporter, substrate binding periplasmic protein MalE</fullName>
    </submittedName>
</protein>
<dbReference type="AlphaFoldDB" id="A0A0U1KUC0"/>
<reference evidence="5" key="1">
    <citation type="submission" date="2015-03" db="EMBL/GenBank/DDBJ databases">
        <authorList>
            <person name="Nijsse Bart"/>
        </authorList>
    </citation>
    <scope>NUCLEOTIDE SEQUENCE [LARGE SCALE GENOMIC DNA]</scope>
</reference>
<keyword evidence="5" id="KW-1185">Reference proteome</keyword>
<dbReference type="GO" id="GO:0042956">
    <property type="term" value="P:maltodextrin transmembrane transport"/>
    <property type="evidence" value="ECO:0007669"/>
    <property type="project" value="TreeGrafter"/>
</dbReference>
<gene>
    <name evidence="4" type="ORF">SpAn4DRAFT_2019</name>
</gene>
<accession>A0A0U1KUC0</accession>
<evidence type="ECO:0000256" key="2">
    <source>
        <dbReference type="ARBA" id="ARBA00022448"/>
    </source>
</evidence>
<comment type="similarity">
    <text evidence="1">Belongs to the bacterial solute-binding protein 1 family.</text>
</comment>
<keyword evidence="2" id="KW-0813">Transport</keyword>
<sequence>MKIRTLLLLSMVSLVAVFLISCSGKRQSISEESTYKKQQLSFRITWTAYSGRGEAIQKIVDLYNEKNNDGFEIVLHGGDENVKAIEGFLAEKSSETIYVLPYRFVKYFGDKGYLEDLSVSFQKEEELFYPELWQLGEINGGIYGIPWVGHSICLIYNKDLLKKAGVDAASIKDLDSLLKAFKAVEEKTNVKGIGLVGANHNDISWMVNQFIYGYGSNLVDTSGTKVAINNEKAKAAILFYKNVLGKHAQPSWITDTGVEVLEHFRKQKIAFEFQGVWGVADNEKHGNPFPVGIISLETIGLCPEVGSMMLSIPSGMSNEKKAAAIKFLKFMISKEAQEKIMDGEYSPEHDTYYPFRVPVRKDLSDSFIFEKYPQYLPFLRGFKRPSIDVPVPKWQTIKDGYYAPGLHRVMKEEMSVDEFLERIEVEGNKILIK</sequence>
<dbReference type="GO" id="GO:0015768">
    <property type="term" value="P:maltose transport"/>
    <property type="evidence" value="ECO:0007669"/>
    <property type="project" value="TreeGrafter"/>
</dbReference>
<dbReference type="RefSeq" id="WP_021169750.1">
    <property type="nucleotide sequence ID" value="NZ_CTRP01000003.1"/>
</dbReference>
<evidence type="ECO:0000256" key="3">
    <source>
        <dbReference type="ARBA" id="ARBA00022729"/>
    </source>
</evidence>
<dbReference type="Gene3D" id="3.40.190.10">
    <property type="entry name" value="Periplasmic binding protein-like II"/>
    <property type="match status" value="1"/>
</dbReference>
<dbReference type="PROSITE" id="PS51257">
    <property type="entry name" value="PROKAR_LIPOPROTEIN"/>
    <property type="match status" value="1"/>
</dbReference>
<evidence type="ECO:0000313" key="4">
    <source>
        <dbReference type="EMBL" id="CQR71041.1"/>
    </source>
</evidence>
<dbReference type="SUPFAM" id="SSF53850">
    <property type="entry name" value="Periplasmic binding protein-like II"/>
    <property type="match status" value="1"/>
</dbReference>
<name>A0A0U1KUC0_9FIRM</name>
<dbReference type="GO" id="GO:0055052">
    <property type="term" value="C:ATP-binding cassette (ABC) transporter complex, substrate-binding subunit-containing"/>
    <property type="evidence" value="ECO:0007669"/>
    <property type="project" value="TreeGrafter"/>
</dbReference>
<dbReference type="Proteomes" id="UP000049855">
    <property type="component" value="Unassembled WGS sequence"/>
</dbReference>
<dbReference type="InterPro" id="IPR006059">
    <property type="entry name" value="SBP"/>
</dbReference>